<dbReference type="PANTHER" id="PTHR22916">
    <property type="entry name" value="GLYCOSYLTRANSFERASE"/>
    <property type="match status" value="1"/>
</dbReference>
<evidence type="ECO:0000313" key="2">
    <source>
        <dbReference type="EMBL" id="MCL9809094.1"/>
    </source>
</evidence>
<dbReference type="Pfam" id="PF00535">
    <property type="entry name" value="Glycos_transf_2"/>
    <property type="match status" value="1"/>
</dbReference>
<protein>
    <submittedName>
        <fullName evidence="2">Glycosyltransferase family 2 protein</fullName>
    </submittedName>
</protein>
<organism evidence="2 3">
    <name type="scientific">Flavobacterium luminosum</name>
    <dbReference type="NCBI Taxonomy" id="2949086"/>
    <lineage>
        <taxon>Bacteria</taxon>
        <taxon>Pseudomonadati</taxon>
        <taxon>Bacteroidota</taxon>
        <taxon>Flavobacteriia</taxon>
        <taxon>Flavobacteriales</taxon>
        <taxon>Flavobacteriaceae</taxon>
        <taxon>Flavobacterium</taxon>
    </lineage>
</organism>
<comment type="caution">
    <text evidence="2">The sequence shown here is derived from an EMBL/GenBank/DDBJ whole genome shotgun (WGS) entry which is preliminary data.</text>
</comment>
<name>A0ABT0TNL5_9FLAO</name>
<dbReference type="SUPFAM" id="SSF53448">
    <property type="entry name" value="Nucleotide-diphospho-sugar transferases"/>
    <property type="match status" value="1"/>
</dbReference>
<feature type="domain" description="Glycosyltransferase 2-like" evidence="1">
    <location>
        <begin position="4"/>
        <end position="105"/>
    </location>
</feature>
<accession>A0ABT0TNL5</accession>
<evidence type="ECO:0000313" key="3">
    <source>
        <dbReference type="Proteomes" id="UP001317191"/>
    </source>
</evidence>
<dbReference type="Gene3D" id="3.90.550.10">
    <property type="entry name" value="Spore Coat Polysaccharide Biosynthesis Protein SpsA, Chain A"/>
    <property type="match status" value="1"/>
</dbReference>
<reference evidence="2 3" key="1">
    <citation type="submission" date="2022-05" db="EMBL/GenBank/DDBJ databases">
        <title>Flavobacterium sp., isolated from activated sludge.</title>
        <authorList>
            <person name="Ran Q."/>
        </authorList>
    </citation>
    <scope>NUCLEOTIDE SEQUENCE [LARGE SCALE GENOMIC DNA]</scope>
    <source>
        <strain evidence="2 3">HXWNR70</strain>
    </source>
</reference>
<dbReference type="EMBL" id="JAMLJM010000004">
    <property type="protein sequence ID" value="MCL9809094.1"/>
    <property type="molecule type" value="Genomic_DNA"/>
</dbReference>
<dbReference type="InterPro" id="IPR001173">
    <property type="entry name" value="Glyco_trans_2-like"/>
</dbReference>
<sequence>MLAIVIPFYKLTFFEATLQSLANQTDKRFKVYIGDDASPEDCTSLLKQFEGQFDFTYHRFETNLGGTSLTQQWERCIALSEEEEWLMILGDDDLLGENVVEEFYKNKGLVDSENSNVLKFATVNIDDKGIVISKKYMHPLKENVATAYYRKFIWESRSSLSEYIFRRTSYIKHGFENYPLAWHADDRAWFDFSEGGNICCSNEAIIYFRLTNFNISGQTDNEQIKKQASKLFFYDLITKYLNLFTRKQQSDILFEFGILIKELDEISLKNIVLVTFKFLKRGSIYDLLRFWRRMYLAKFNFK</sequence>
<keyword evidence="3" id="KW-1185">Reference proteome</keyword>
<gene>
    <name evidence="2" type="ORF">NAT50_06955</name>
</gene>
<dbReference type="InterPro" id="IPR029044">
    <property type="entry name" value="Nucleotide-diphossugar_trans"/>
</dbReference>
<dbReference type="CDD" id="cd00761">
    <property type="entry name" value="Glyco_tranf_GTA_type"/>
    <property type="match status" value="1"/>
</dbReference>
<proteinExistence type="predicted"/>
<dbReference type="PANTHER" id="PTHR22916:SF3">
    <property type="entry name" value="UDP-GLCNAC:BETAGAL BETA-1,3-N-ACETYLGLUCOSAMINYLTRANSFERASE-LIKE PROTEIN 1"/>
    <property type="match status" value="1"/>
</dbReference>
<dbReference type="RefSeq" id="WP_250592502.1">
    <property type="nucleotide sequence ID" value="NZ_JAMLJM010000004.1"/>
</dbReference>
<evidence type="ECO:0000259" key="1">
    <source>
        <dbReference type="Pfam" id="PF00535"/>
    </source>
</evidence>
<dbReference type="Proteomes" id="UP001317191">
    <property type="component" value="Unassembled WGS sequence"/>
</dbReference>